<evidence type="ECO:0000256" key="1">
    <source>
        <dbReference type="ARBA" id="ARBA00004401"/>
    </source>
</evidence>
<dbReference type="PANTHER" id="PTHR11733:SF167">
    <property type="entry name" value="FI17812P1-RELATED"/>
    <property type="match status" value="1"/>
</dbReference>
<dbReference type="Pfam" id="PF05649">
    <property type="entry name" value="Peptidase_M13_N"/>
    <property type="match status" value="1"/>
</dbReference>
<evidence type="ECO:0000256" key="2">
    <source>
        <dbReference type="ARBA" id="ARBA00007357"/>
    </source>
</evidence>
<dbReference type="PROSITE" id="PS51885">
    <property type="entry name" value="NEPRILYSIN"/>
    <property type="match status" value="1"/>
</dbReference>
<accession>A0A8K0KIP4</accession>
<sequence>MRLGIRGDRVASVPPTISPKAHSTSDDGRIRPCDRPACVLASARLLQRLDPTADPCSDFYQFSCGNYLRSQEVPDDSFHRSMLQEMQEEILAVIKKLIDQPSSEDENVSIRKARKLYASCMDRNFRTSHYKHYEDLPVFSVLSNGELGPWPLLRRSTWDPSSFRLHTLLGELAIYQVHTLFEVYVTPDEKNASQYTLQVRERKLAFSRLNYLQFYKGQPAIETAYYLNASHPDYVRYLRSYRRLLREAVLLLTQGNQESLQDSEDMLQFEAQFANVSYVLHVTENTKCYQPSTNGSDDNIDESGRMTIEELQEYAPEIGGGASRSAARFNHQLPLPWIPPRAGSPSSISRPKARQGLYFL</sequence>
<comment type="similarity">
    <text evidence="2">Belongs to the peptidase M13 family.</text>
</comment>
<evidence type="ECO:0000259" key="4">
    <source>
        <dbReference type="Pfam" id="PF05649"/>
    </source>
</evidence>
<name>A0A8K0KIP4_LADFU</name>
<feature type="domain" description="Peptidase M13 N-terminal" evidence="4">
    <location>
        <begin position="55"/>
        <end position="318"/>
    </location>
</feature>
<proteinExistence type="inferred from homology"/>
<dbReference type="InterPro" id="IPR042089">
    <property type="entry name" value="Peptidase_M13_dom_2"/>
</dbReference>
<dbReference type="OrthoDB" id="6475849at2759"/>
<feature type="region of interest" description="Disordered" evidence="3">
    <location>
        <begin position="1"/>
        <end position="29"/>
    </location>
</feature>
<dbReference type="GO" id="GO:0005886">
    <property type="term" value="C:plasma membrane"/>
    <property type="evidence" value="ECO:0007669"/>
    <property type="project" value="UniProtKB-SubCell"/>
</dbReference>
<protein>
    <recommendedName>
        <fullName evidence="4">Peptidase M13 N-terminal domain-containing protein</fullName>
    </recommendedName>
</protein>
<reference evidence="5" key="1">
    <citation type="submission" date="2013-04" db="EMBL/GenBank/DDBJ databases">
        <authorList>
            <person name="Qu J."/>
            <person name="Murali S.C."/>
            <person name="Bandaranaike D."/>
            <person name="Bellair M."/>
            <person name="Blankenburg K."/>
            <person name="Chao H."/>
            <person name="Dinh H."/>
            <person name="Doddapaneni H."/>
            <person name="Downs B."/>
            <person name="Dugan-Rocha S."/>
            <person name="Elkadiri S."/>
            <person name="Gnanaolivu R.D."/>
            <person name="Hernandez B."/>
            <person name="Javaid M."/>
            <person name="Jayaseelan J.C."/>
            <person name="Lee S."/>
            <person name="Li M."/>
            <person name="Ming W."/>
            <person name="Munidasa M."/>
            <person name="Muniz J."/>
            <person name="Nguyen L."/>
            <person name="Ongeri F."/>
            <person name="Osuji N."/>
            <person name="Pu L.-L."/>
            <person name="Puazo M."/>
            <person name="Qu C."/>
            <person name="Quiroz J."/>
            <person name="Raj R."/>
            <person name="Weissenberger G."/>
            <person name="Xin Y."/>
            <person name="Zou X."/>
            <person name="Han Y."/>
            <person name="Richards S."/>
            <person name="Worley K."/>
            <person name="Muzny D."/>
            <person name="Gibbs R."/>
        </authorList>
    </citation>
    <scope>NUCLEOTIDE SEQUENCE</scope>
    <source>
        <strain evidence="5">Sampled in the wild</strain>
    </source>
</reference>
<dbReference type="AlphaFoldDB" id="A0A8K0KIP4"/>
<dbReference type="InterPro" id="IPR008753">
    <property type="entry name" value="Peptidase_M13_N"/>
</dbReference>
<dbReference type="InterPro" id="IPR000718">
    <property type="entry name" value="Peptidase_M13"/>
</dbReference>
<dbReference type="EMBL" id="KZ308944">
    <property type="protein sequence ID" value="KAG8235742.1"/>
    <property type="molecule type" value="Genomic_DNA"/>
</dbReference>
<organism evidence="5 6">
    <name type="scientific">Ladona fulva</name>
    <name type="common">Scarce chaser dragonfly</name>
    <name type="synonym">Libellula fulva</name>
    <dbReference type="NCBI Taxonomy" id="123851"/>
    <lineage>
        <taxon>Eukaryota</taxon>
        <taxon>Metazoa</taxon>
        <taxon>Ecdysozoa</taxon>
        <taxon>Arthropoda</taxon>
        <taxon>Hexapoda</taxon>
        <taxon>Insecta</taxon>
        <taxon>Pterygota</taxon>
        <taxon>Palaeoptera</taxon>
        <taxon>Odonata</taxon>
        <taxon>Epiprocta</taxon>
        <taxon>Anisoptera</taxon>
        <taxon>Libelluloidea</taxon>
        <taxon>Libellulidae</taxon>
        <taxon>Ladona</taxon>
    </lineage>
</organism>
<dbReference type="GO" id="GO:0004222">
    <property type="term" value="F:metalloendopeptidase activity"/>
    <property type="evidence" value="ECO:0007669"/>
    <property type="project" value="InterPro"/>
</dbReference>
<dbReference type="SUPFAM" id="SSF55486">
    <property type="entry name" value="Metalloproteases ('zincins'), catalytic domain"/>
    <property type="match status" value="1"/>
</dbReference>
<dbReference type="Gene3D" id="1.10.1380.10">
    <property type="entry name" value="Neutral endopeptidase , domain2"/>
    <property type="match status" value="1"/>
</dbReference>
<evidence type="ECO:0000256" key="3">
    <source>
        <dbReference type="SAM" id="MobiDB-lite"/>
    </source>
</evidence>
<dbReference type="PANTHER" id="PTHR11733">
    <property type="entry name" value="ZINC METALLOPROTEASE FAMILY M13 NEPRILYSIN-RELATED"/>
    <property type="match status" value="1"/>
</dbReference>
<evidence type="ECO:0000313" key="5">
    <source>
        <dbReference type="EMBL" id="KAG8235742.1"/>
    </source>
</evidence>
<comment type="subcellular location">
    <subcellularLocation>
        <location evidence="1">Cell membrane</location>
        <topology evidence="1">Single-pass type II membrane protein</topology>
    </subcellularLocation>
</comment>
<comment type="caution">
    <text evidence="5">The sequence shown here is derived from an EMBL/GenBank/DDBJ whole genome shotgun (WGS) entry which is preliminary data.</text>
</comment>
<reference evidence="5" key="2">
    <citation type="submission" date="2017-10" db="EMBL/GenBank/DDBJ databases">
        <title>Ladona fulva Genome sequencing and assembly.</title>
        <authorList>
            <person name="Murali S."/>
            <person name="Richards S."/>
            <person name="Bandaranaike D."/>
            <person name="Bellair M."/>
            <person name="Blankenburg K."/>
            <person name="Chao H."/>
            <person name="Dinh H."/>
            <person name="Doddapaneni H."/>
            <person name="Dugan-Rocha S."/>
            <person name="Elkadiri S."/>
            <person name="Gnanaolivu R."/>
            <person name="Hernandez B."/>
            <person name="Skinner E."/>
            <person name="Javaid M."/>
            <person name="Lee S."/>
            <person name="Li M."/>
            <person name="Ming W."/>
            <person name="Munidasa M."/>
            <person name="Muniz J."/>
            <person name="Nguyen L."/>
            <person name="Hughes D."/>
            <person name="Osuji N."/>
            <person name="Pu L.-L."/>
            <person name="Puazo M."/>
            <person name="Qu C."/>
            <person name="Quiroz J."/>
            <person name="Raj R."/>
            <person name="Weissenberger G."/>
            <person name="Xin Y."/>
            <person name="Zou X."/>
            <person name="Han Y."/>
            <person name="Worley K."/>
            <person name="Muzny D."/>
            <person name="Gibbs R."/>
        </authorList>
    </citation>
    <scope>NUCLEOTIDE SEQUENCE</scope>
    <source>
        <strain evidence="5">Sampled in the wild</strain>
    </source>
</reference>
<gene>
    <name evidence="5" type="ORF">J437_LFUL015610</name>
</gene>
<dbReference type="GO" id="GO:0016485">
    <property type="term" value="P:protein processing"/>
    <property type="evidence" value="ECO:0007669"/>
    <property type="project" value="TreeGrafter"/>
</dbReference>
<keyword evidence="6" id="KW-1185">Reference proteome</keyword>
<dbReference type="Proteomes" id="UP000792457">
    <property type="component" value="Unassembled WGS sequence"/>
</dbReference>
<evidence type="ECO:0000313" key="6">
    <source>
        <dbReference type="Proteomes" id="UP000792457"/>
    </source>
</evidence>